<evidence type="ECO:0000313" key="2">
    <source>
        <dbReference type="EMBL" id="CAD6999920.1"/>
    </source>
</evidence>
<comment type="caution">
    <text evidence="2">The sequence shown here is derived from an EMBL/GenBank/DDBJ whole genome shotgun (WGS) entry which is preliminary data.</text>
</comment>
<organism evidence="2 3">
    <name type="scientific">Ceratitis capitata</name>
    <name type="common">Mediterranean fruit fly</name>
    <name type="synonym">Tephritis capitata</name>
    <dbReference type="NCBI Taxonomy" id="7213"/>
    <lineage>
        <taxon>Eukaryota</taxon>
        <taxon>Metazoa</taxon>
        <taxon>Ecdysozoa</taxon>
        <taxon>Arthropoda</taxon>
        <taxon>Hexapoda</taxon>
        <taxon>Insecta</taxon>
        <taxon>Pterygota</taxon>
        <taxon>Neoptera</taxon>
        <taxon>Endopterygota</taxon>
        <taxon>Diptera</taxon>
        <taxon>Brachycera</taxon>
        <taxon>Muscomorpha</taxon>
        <taxon>Tephritoidea</taxon>
        <taxon>Tephritidae</taxon>
        <taxon>Ceratitis</taxon>
        <taxon>Ceratitis</taxon>
    </lineage>
</organism>
<dbReference type="OrthoDB" id="7614304at2759"/>
<feature type="compositionally biased region" description="Polar residues" evidence="1">
    <location>
        <begin position="57"/>
        <end position="80"/>
    </location>
</feature>
<evidence type="ECO:0000313" key="3">
    <source>
        <dbReference type="Proteomes" id="UP000606786"/>
    </source>
</evidence>
<feature type="compositionally biased region" description="Low complexity" evidence="1">
    <location>
        <begin position="15"/>
        <end position="56"/>
    </location>
</feature>
<evidence type="ECO:0000256" key="1">
    <source>
        <dbReference type="SAM" id="MobiDB-lite"/>
    </source>
</evidence>
<feature type="compositionally biased region" description="Low complexity" evidence="1">
    <location>
        <begin position="180"/>
        <end position="196"/>
    </location>
</feature>
<feature type="region of interest" description="Disordered" evidence="1">
    <location>
        <begin position="114"/>
        <end position="267"/>
    </location>
</feature>
<protein>
    <submittedName>
        <fullName evidence="2">(Mediterranean fruit fly) hypothetical protein</fullName>
    </submittedName>
</protein>
<feature type="compositionally biased region" description="Low complexity" evidence="1">
    <location>
        <begin position="216"/>
        <end position="225"/>
    </location>
</feature>
<keyword evidence="3" id="KW-1185">Reference proteome</keyword>
<name>A0A811UM88_CERCA</name>
<proteinExistence type="predicted"/>
<dbReference type="Proteomes" id="UP000606786">
    <property type="component" value="Unassembled WGS sequence"/>
</dbReference>
<dbReference type="AlphaFoldDB" id="A0A811UM88"/>
<feature type="region of interest" description="Disordered" evidence="1">
    <location>
        <begin position="15"/>
        <end position="80"/>
    </location>
</feature>
<feature type="compositionally biased region" description="Polar residues" evidence="1">
    <location>
        <begin position="152"/>
        <end position="161"/>
    </location>
</feature>
<reference evidence="2" key="1">
    <citation type="submission" date="2020-11" db="EMBL/GenBank/DDBJ databases">
        <authorList>
            <person name="Whitehead M."/>
        </authorList>
    </citation>
    <scope>NUCLEOTIDE SEQUENCE</scope>
    <source>
        <strain evidence="2">EGII</strain>
    </source>
</reference>
<accession>A0A811UM88</accession>
<sequence>MDDYEYPGALTPLQKQQLIQQQQQQQEQRLQKPQIRPQQTTAQQQQLQVVQGADPQSRPSTNSNGNTKIDNNSNSPSTENSLLSTLKSLKTMWDIYQAFSAAWNMLATHRQKQEQEQQEAVKRRQQQIAQQMRINSKKPPKFSETGTDKYTQRNNSSSPSTDGGAAGGGATIAAKRVKLNNKTNKNPKTTTTKTTTMKSTAATELEVSSEAEETVGNRGSSSSNASGGGGVGGNKKAIGTKGEAMARQNAQGKREKRQMSDTAAKESTDVGEGRYIKGDPLKGYYDFVITEGSYKFWAVFQATNMVHHVRVLATTGIEHVNRVVKVVGDQELYSKARQQKLKWKIKTGV</sequence>
<gene>
    <name evidence="2" type="ORF">CCAP1982_LOCUS8431</name>
</gene>
<dbReference type="EMBL" id="CAJHJT010000012">
    <property type="protein sequence ID" value="CAD6999920.1"/>
    <property type="molecule type" value="Genomic_DNA"/>
</dbReference>
<feature type="compositionally biased region" description="Basic and acidic residues" evidence="1">
    <location>
        <begin position="257"/>
        <end position="267"/>
    </location>
</feature>